<dbReference type="AlphaFoldDB" id="A0A9D2QHG5"/>
<dbReference type="GO" id="GO:0044877">
    <property type="term" value="F:protein-containing complex binding"/>
    <property type="evidence" value="ECO:0007669"/>
    <property type="project" value="TreeGrafter"/>
</dbReference>
<organism evidence="2 3">
    <name type="scientific">Candidatus Corynebacterium faecigallinarum</name>
    <dbReference type="NCBI Taxonomy" id="2838528"/>
    <lineage>
        <taxon>Bacteria</taxon>
        <taxon>Bacillati</taxon>
        <taxon>Actinomycetota</taxon>
        <taxon>Actinomycetes</taxon>
        <taxon>Mycobacteriales</taxon>
        <taxon>Corynebacteriaceae</taxon>
        <taxon>Corynebacterium</taxon>
    </lineage>
</organism>
<dbReference type="InterPro" id="IPR051207">
    <property type="entry name" value="ComplexI_NDUFA9_subunit"/>
</dbReference>
<reference evidence="2" key="2">
    <citation type="submission" date="2021-04" db="EMBL/GenBank/DDBJ databases">
        <authorList>
            <person name="Gilroy R."/>
        </authorList>
    </citation>
    <scope>NUCLEOTIDE SEQUENCE</scope>
    <source>
        <strain evidence="2">ChiHjej13B12-4958</strain>
    </source>
</reference>
<reference evidence="2" key="1">
    <citation type="journal article" date="2021" name="PeerJ">
        <title>Extensive microbial diversity within the chicken gut microbiome revealed by metagenomics and culture.</title>
        <authorList>
            <person name="Gilroy R."/>
            <person name="Ravi A."/>
            <person name="Getino M."/>
            <person name="Pursley I."/>
            <person name="Horton D.L."/>
            <person name="Alikhan N.F."/>
            <person name="Baker D."/>
            <person name="Gharbi K."/>
            <person name="Hall N."/>
            <person name="Watson M."/>
            <person name="Adriaenssens E.M."/>
            <person name="Foster-Nyarko E."/>
            <person name="Jarju S."/>
            <person name="Secka A."/>
            <person name="Antonio M."/>
            <person name="Oren A."/>
            <person name="Chaudhuri R.R."/>
            <person name="La Ragione R."/>
            <person name="Hildebrand F."/>
            <person name="Pallen M.J."/>
        </authorList>
    </citation>
    <scope>NUCLEOTIDE SEQUENCE</scope>
    <source>
        <strain evidence="2">ChiHjej13B12-4958</strain>
    </source>
</reference>
<evidence type="ECO:0000313" key="3">
    <source>
        <dbReference type="Proteomes" id="UP000823858"/>
    </source>
</evidence>
<comment type="caution">
    <text evidence="2">The sequence shown here is derived from an EMBL/GenBank/DDBJ whole genome shotgun (WGS) entry which is preliminary data.</text>
</comment>
<dbReference type="Gene3D" id="3.40.50.720">
    <property type="entry name" value="NAD(P)-binding Rossmann-like Domain"/>
    <property type="match status" value="1"/>
</dbReference>
<dbReference type="InterPro" id="IPR036291">
    <property type="entry name" value="NAD(P)-bd_dom_sf"/>
</dbReference>
<evidence type="ECO:0000259" key="1">
    <source>
        <dbReference type="Pfam" id="PF13460"/>
    </source>
</evidence>
<proteinExistence type="predicted"/>
<dbReference type="Proteomes" id="UP000823858">
    <property type="component" value="Unassembled WGS sequence"/>
</dbReference>
<gene>
    <name evidence="2" type="ORF">H9751_11655</name>
</gene>
<dbReference type="PANTHER" id="PTHR12126:SF11">
    <property type="entry name" value="NADH DEHYDROGENASE [UBIQUINONE] 1 ALPHA SUBCOMPLEX SUBUNIT 9, MITOCHONDRIAL"/>
    <property type="match status" value="1"/>
</dbReference>
<dbReference type="PANTHER" id="PTHR12126">
    <property type="entry name" value="NADH-UBIQUINONE OXIDOREDUCTASE 39 KDA SUBUNIT-RELATED"/>
    <property type="match status" value="1"/>
</dbReference>
<dbReference type="EMBL" id="DWVP01000024">
    <property type="protein sequence ID" value="HJC86168.1"/>
    <property type="molecule type" value="Genomic_DNA"/>
</dbReference>
<accession>A0A9D2QHG5</accession>
<feature type="domain" description="NAD(P)-binding" evidence="1">
    <location>
        <begin position="8"/>
        <end position="153"/>
    </location>
</feature>
<dbReference type="SUPFAM" id="SSF51735">
    <property type="entry name" value="NAD(P)-binding Rossmann-fold domains"/>
    <property type="match status" value="1"/>
</dbReference>
<sequence>MTTVLVVGASGYAGRYIVAELAGRGYSVRAVVRDRGRAEAEGPHGSPGLDGRVAEWVVGDVTDPTFTRDISAGAERTISALGVTRQGNDPWEIDNLANLNVLNSVLADGGRSFTYVHALGADDCPAQLTRAKSAFAQTLATAEVVAQIIRPSGYFSDMLEMLPMARRGLVPVLDRQVRVNPIHGADLATFIVDRMESGVGGSWDVGGPEIFTWPELAEVAGEAAGRSPRTVRIPRMLLEPALRLMALVNPQAADTVRFLTWNMAHDCVGETMGEHRLADFYAGF</sequence>
<name>A0A9D2QHG5_9CORY</name>
<dbReference type="Pfam" id="PF13460">
    <property type="entry name" value="NAD_binding_10"/>
    <property type="match status" value="1"/>
</dbReference>
<evidence type="ECO:0000313" key="2">
    <source>
        <dbReference type="EMBL" id="HJC86168.1"/>
    </source>
</evidence>
<dbReference type="InterPro" id="IPR016040">
    <property type="entry name" value="NAD(P)-bd_dom"/>
</dbReference>
<protein>
    <submittedName>
        <fullName evidence="2">NAD(P)H-binding protein</fullName>
    </submittedName>
</protein>